<dbReference type="Gene3D" id="3.30.565.10">
    <property type="entry name" value="Histidine kinase-like ATPase, C-terminal domain"/>
    <property type="match status" value="1"/>
</dbReference>
<evidence type="ECO:0000256" key="10">
    <source>
        <dbReference type="ARBA" id="ARBA00022840"/>
    </source>
</evidence>
<evidence type="ECO:0000256" key="3">
    <source>
        <dbReference type="ARBA" id="ARBA00012438"/>
    </source>
</evidence>
<feature type="transmembrane region" description="Helical" evidence="15">
    <location>
        <begin position="12"/>
        <end position="32"/>
    </location>
</feature>
<evidence type="ECO:0000256" key="6">
    <source>
        <dbReference type="ARBA" id="ARBA00022679"/>
    </source>
</evidence>
<dbReference type="RefSeq" id="WP_354219334.1">
    <property type="nucleotide sequence ID" value="NZ_JBEPMX010000003.1"/>
</dbReference>
<evidence type="ECO:0000256" key="12">
    <source>
        <dbReference type="ARBA" id="ARBA00023012"/>
    </source>
</evidence>
<feature type="transmembrane region" description="Helical" evidence="15">
    <location>
        <begin position="165"/>
        <end position="184"/>
    </location>
</feature>
<keyword evidence="13 15" id="KW-0472">Membrane</keyword>
<dbReference type="InterPro" id="IPR036097">
    <property type="entry name" value="HisK_dim/P_sf"/>
</dbReference>
<keyword evidence="6" id="KW-0808">Transferase</keyword>
<evidence type="ECO:0000259" key="17">
    <source>
        <dbReference type="PROSITE" id="PS50885"/>
    </source>
</evidence>
<reference evidence="18 19" key="1">
    <citation type="submission" date="2024-06" db="EMBL/GenBank/DDBJ databases">
        <title>Genomic Encyclopedia of Type Strains, Phase IV (KMG-IV): sequencing the most valuable type-strain genomes for metagenomic binning, comparative biology and taxonomic classification.</title>
        <authorList>
            <person name="Goeker M."/>
        </authorList>
    </citation>
    <scope>NUCLEOTIDE SEQUENCE [LARGE SCALE GENOMIC DNA]</scope>
    <source>
        <strain evidence="18 19">DSM 23520</strain>
    </source>
</reference>
<dbReference type="InterPro" id="IPR036890">
    <property type="entry name" value="HATPase_C_sf"/>
</dbReference>
<dbReference type="EMBL" id="JBEPMX010000003">
    <property type="protein sequence ID" value="MET3682719.1"/>
    <property type="molecule type" value="Genomic_DNA"/>
</dbReference>
<protein>
    <recommendedName>
        <fullName evidence="3">histidine kinase</fullName>
        <ecNumber evidence="3">2.7.13.3</ecNumber>
    </recommendedName>
</protein>
<evidence type="ECO:0000256" key="7">
    <source>
        <dbReference type="ARBA" id="ARBA00022692"/>
    </source>
</evidence>
<evidence type="ECO:0000256" key="14">
    <source>
        <dbReference type="SAM" id="Coils"/>
    </source>
</evidence>
<keyword evidence="8" id="KW-0547">Nucleotide-binding</keyword>
<dbReference type="PROSITE" id="PS50109">
    <property type="entry name" value="HIS_KIN"/>
    <property type="match status" value="1"/>
</dbReference>
<dbReference type="EC" id="2.7.13.3" evidence="3"/>
<keyword evidence="12" id="KW-0902">Two-component regulatory system</keyword>
<feature type="domain" description="HAMP" evidence="17">
    <location>
        <begin position="183"/>
        <end position="235"/>
    </location>
</feature>
<keyword evidence="7 15" id="KW-0812">Transmembrane</keyword>
<dbReference type="PRINTS" id="PR00344">
    <property type="entry name" value="BCTRLSENSOR"/>
</dbReference>
<keyword evidence="4" id="KW-1003">Cell membrane</keyword>
<evidence type="ECO:0000256" key="1">
    <source>
        <dbReference type="ARBA" id="ARBA00000085"/>
    </source>
</evidence>
<comment type="caution">
    <text evidence="18">The sequence shown here is derived from an EMBL/GenBank/DDBJ whole genome shotgun (WGS) entry which is preliminary data.</text>
</comment>
<gene>
    <name evidence="18" type="ORF">ABID56_000809</name>
</gene>
<dbReference type="CDD" id="cd06225">
    <property type="entry name" value="HAMP"/>
    <property type="match status" value="1"/>
</dbReference>
<dbReference type="GO" id="GO:0016301">
    <property type="term" value="F:kinase activity"/>
    <property type="evidence" value="ECO:0007669"/>
    <property type="project" value="UniProtKB-KW"/>
</dbReference>
<dbReference type="Pfam" id="PF02518">
    <property type="entry name" value="HATPase_c"/>
    <property type="match status" value="1"/>
</dbReference>
<organism evidence="18 19">
    <name type="scientific">Alkalibacillus flavidus</name>
    <dbReference type="NCBI Taxonomy" id="546021"/>
    <lineage>
        <taxon>Bacteria</taxon>
        <taxon>Bacillati</taxon>
        <taxon>Bacillota</taxon>
        <taxon>Bacilli</taxon>
        <taxon>Bacillales</taxon>
        <taxon>Bacillaceae</taxon>
        <taxon>Alkalibacillus</taxon>
    </lineage>
</organism>
<dbReference type="Pfam" id="PF00512">
    <property type="entry name" value="HisKA"/>
    <property type="match status" value="1"/>
</dbReference>
<dbReference type="SMART" id="SM00387">
    <property type="entry name" value="HATPase_c"/>
    <property type="match status" value="1"/>
</dbReference>
<evidence type="ECO:0000256" key="8">
    <source>
        <dbReference type="ARBA" id="ARBA00022741"/>
    </source>
</evidence>
<dbReference type="Pfam" id="PF00672">
    <property type="entry name" value="HAMP"/>
    <property type="match status" value="1"/>
</dbReference>
<dbReference type="SUPFAM" id="SSF55874">
    <property type="entry name" value="ATPase domain of HSP90 chaperone/DNA topoisomerase II/histidine kinase"/>
    <property type="match status" value="1"/>
</dbReference>
<dbReference type="InterPro" id="IPR050398">
    <property type="entry name" value="HssS/ArlS-like"/>
</dbReference>
<evidence type="ECO:0000259" key="16">
    <source>
        <dbReference type="PROSITE" id="PS50109"/>
    </source>
</evidence>
<evidence type="ECO:0000313" key="19">
    <source>
        <dbReference type="Proteomes" id="UP001549167"/>
    </source>
</evidence>
<dbReference type="InterPro" id="IPR003660">
    <property type="entry name" value="HAMP_dom"/>
</dbReference>
<proteinExistence type="predicted"/>
<dbReference type="InterPro" id="IPR004358">
    <property type="entry name" value="Sig_transdc_His_kin-like_C"/>
</dbReference>
<keyword evidence="19" id="KW-1185">Reference proteome</keyword>
<dbReference type="InterPro" id="IPR005467">
    <property type="entry name" value="His_kinase_dom"/>
</dbReference>
<dbReference type="Gene3D" id="6.10.340.10">
    <property type="match status" value="1"/>
</dbReference>
<dbReference type="SUPFAM" id="SSF158472">
    <property type="entry name" value="HAMP domain-like"/>
    <property type="match status" value="1"/>
</dbReference>
<keyword evidence="11 15" id="KW-1133">Transmembrane helix</keyword>
<dbReference type="PANTHER" id="PTHR45528:SF1">
    <property type="entry name" value="SENSOR HISTIDINE KINASE CPXA"/>
    <property type="match status" value="1"/>
</dbReference>
<evidence type="ECO:0000313" key="18">
    <source>
        <dbReference type="EMBL" id="MET3682719.1"/>
    </source>
</evidence>
<dbReference type="InterPro" id="IPR003594">
    <property type="entry name" value="HATPase_dom"/>
</dbReference>
<evidence type="ECO:0000256" key="5">
    <source>
        <dbReference type="ARBA" id="ARBA00022553"/>
    </source>
</evidence>
<keyword evidence="5" id="KW-0597">Phosphoprotein</keyword>
<evidence type="ECO:0000256" key="9">
    <source>
        <dbReference type="ARBA" id="ARBA00022777"/>
    </source>
</evidence>
<comment type="catalytic activity">
    <reaction evidence="1">
        <text>ATP + protein L-histidine = ADP + protein N-phospho-L-histidine.</text>
        <dbReference type="EC" id="2.7.13.3"/>
    </reaction>
</comment>
<feature type="coiled-coil region" evidence="14">
    <location>
        <begin position="216"/>
        <end position="243"/>
    </location>
</feature>
<comment type="subcellular location">
    <subcellularLocation>
        <location evidence="2">Cell membrane</location>
        <topology evidence="2">Multi-pass membrane protein</topology>
    </subcellularLocation>
</comment>
<evidence type="ECO:0000256" key="11">
    <source>
        <dbReference type="ARBA" id="ARBA00022989"/>
    </source>
</evidence>
<dbReference type="PANTHER" id="PTHR45528">
    <property type="entry name" value="SENSOR HISTIDINE KINASE CPXA"/>
    <property type="match status" value="1"/>
</dbReference>
<keyword evidence="14" id="KW-0175">Coiled coil</keyword>
<name>A0ABV2KTL4_9BACI</name>
<keyword evidence="9 18" id="KW-0418">Kinase</keyword>
<feature type="domain" description="Histidine kinase" evidence="16">
    <location>
        <begin position="243"/>
        <end position="459"/>
    </location>
</feature>
<dbReference type="SMART" id="SM00304">
    <property type="entry name" value="HAMP"/>
    <property type="match status" value="1"/>
</dbReference>
<accession>A0ABV2KTL4</accession>
<dbReference type="SMART" id="SM00388">
    <property type="entry name" value="HisKA"/>
    <property type="match status" value="1"/>
</dbReference>
<evidence type="ECO:0000256" key="15">
    <source>
        <dbReference type="SAM" id="Phobius"/>
    </source>
</evidence>
<dbReference type="Gene3D" id="1.10.287.130">
    <property type="match status" value="1"/>
</dbReference>
<dbReference type="Proteomes" id="UP001549167">
    <property type="component" value="Unassembled WGS sequence"/>
</dbReference>
<keyword evidence="10" id="KW-0067">ATP-binding</keyword>
<dbReference type="PROSITE" id="PS50885">
    <property type="entry name" value="HAMP"/>
    <property type="match status" value="1"/>
</dbReference>
<evidence type="ECO:0000256" key="2">
    <source>
        <dbReference type="ARBA" id="ARBA00004651"/>
    </source>
</evidence>
<dbReference type="SUPFAM" id="SSF47384">
    <property type="entry name" value="Homodimeric domain of signal transducing histidine kinase"/>
    <property type="match status" value="1"/>
</dbReference>
<dbReference type="InterPro" id="IPR003661">
    <property type="entry name" value="HisK_dim/P_dom"/>
</dbReference>
<dbReference type="CDD" id="cd00075">
    <property type="entry name" value="HATPase"/>
    <property type="match status" value="1"/>
</dbReference>
<dbReference type="CDD" id="cd00082">
    <property type="entry name" value="HisKA"/>
    <property type="match status" value="1"/>
</dbReference>
<evidence type="ECO:0000256" key="13">
    <source>
        <dbReference type="ARBA" id="ARBA00023136"/>
    </source>
</evidence>
<sequence length="459" mass="51930">MMKKLSFRIGMLFFVLILIIESLLFVTLYTNLANQQVDEVMSNLLARGNTHRDVLEDHYDQSTIEHVATMESSSQFIVVITDNNGEVIARSNDLNEELEGLIQQSMNLSVRQEGEMIEDDWRHENYIASSSPINVADNTEGYVMMFAETSNVKQVLSELANQFKWASILTLILTIVTILILSKFMTTPLIRIKEATEQINKGEKQIHLNTSRQDELGSLARSITDMSNELDQLKSERSEFLSNISHELRTPLTYIKGYADIINRPNTSFDDRKKYSLIIKEESEQLSILIKNLFDLAKVDQNKFMINQEWVSLCELIQDVMARLTPAFNDKQLTVESDCSDELMAYVDPPRIRQVLLNILDNARKFSNEGGKVSLNVTTEENTIIIKIVDEGEGVPVEELPYVFDRLYRVEKSRSRLSGGSGVGLTITKEIIESHGGTIEMDSELGNGTTVTVSLPKGD</sequence>
<evidence type="ECO:0000256" key="4">
    <source>
        <dbReference type="ARBA" id="ARBA00022475"/>
    </source>
</evidence>